<dbReference type="Gene3D" id="1.10.10.10">
    <property type="entry name" value="Winged helix-like DNA-binding domain superfamily/Winged helix DNA-binding domain"/>
    <property type="match status" value="1"/>
</dbReference>
<dbReference type="EMBL" id="JGYW01000005">
    <property type="protein sequence ID" value="KFI58641.1"/>
    <property type="molecule type" value="Genomic_DNA"/>
</dbReference>
<dbReference type="AlphaFoldDB" id="A0A087AIP1"/>
<dbReference type="Proteomes" id="UP000029074">
    <property type="component" value="Unassembled WGS sequence"/>
</dbReference>
<gene>
    <name evidence="1" type="ORF">BGLCM_0932</name>
</gene>
<dbReference type="SUPFAM" id="SSF46785">
    <property type="entry name" value="Winged helix' DNA-binding domain"/>
    <property type="match status" value="1"/>
</dbReference>
<proteinExistence type="predicted"/>
<name>A0A087AIP1_9BIFI</name>
<dbReference type="InterPro" id="IPR000944">
    <property type="entry name" value="Tscrpt_reg_Rrf2"/>
</dbReference>
<dbReference type="InterPro" id="IPR036388">
    <property type="entry name" value="WH-like_DNA-bd_sf"/>
</dbReference>
<organism evidence="1 2">
    <name type="scientific">Bifidobacterium gallicum DSM 20093 = LMG 11596</name>
    <dbReference type="NCBI Taxonomy" id="561180"/>
    <lineage>
        <taxon>Bacteria</taxon>
        <taxon>Bacillati</taxon>
        <taxon>Actinomycetota</taxon>
        <taxon>Actinomycetes</taxon>
        <taxon>Bifidobacteriales</taxon>
        <taxon>Bifidobacteriaceae</taxon>
        <taxon>Bifidobacterium</taxon>
    </lineage>
</organism>
<dbReference type="PANTHER" id="PTHR33221:SF15">
    <property type="entry name" value="HTH-TYPE TRANSCRIPTIONAL REGULATOR YWGB-RELATED"/>
    <property type="match status" value="1"/>
</dbReference>
<evidence type="ECO:0000313" key="2">
    <source>
        <dbReference type="Proteomes" id="UP000029074"/>
    </source>
</evidence>
<protein>
    <submittedName>
        <fullName evidence="1">Rrf2 family transcriptional regulator</fullName>
    </submittedName>
</protein>
<comment type="caution">
    <text evidence="1">The sequence shown here is derived from an EMBL/GenBank/DDBJ whole genome shotgun (WGS) entry which is preliminary data.</text>
</comment>
<dbReference type="PROSITE" id="PS51197">
    <property type="entry name" value="HTH_RRF2_2"/>
    <property type="match status" value="1"/>
</dbReference>
<dbReference type="Pfam" id="PF02082">
    <property type="entry name" value="Rrf2"/>
    <property type="match status" value="1"/>
</dbReference>
<accession>A0A087AIP1</accession>
<evidence type="ECO:0000313" key="1">
    <source>
        <dbReference type="EMBL" id="KFI58641.1"/>
    </source>
</evidence>
<dbReference type="GO" id="GO:0005829">
    <property type="term" value="C:cytosol"/>
    <property type="evidence" value="ECO:0007669"/>
    <property type="project" value="TreeGrafter"/>
</dbReference>
<reference evidence="1 2" key="1">
    <citation type="submission" date="2014-03" db="EMBL/GenBank/DDBJ databases">
        <title>Genomics of Bifidobacteria.</title>
        <authorList>
            <person name="Ventura M."/>
            <person name="Milani C."/>
            <person name="Lugli G.A."/>
        </authorList>
    </citation>
    <scope>NUCLEOTIDE SEQUENCE [LARGE SCALE GENOMIC DNA]</scope>
    <source>
        <strain evidence="1 2">LMG 11596</strain>
    </source>
</reference>
<dbReference type="PANTHER" id="PTHR33221">
    <property type="entry name" value="WINGED HELIX-TURN-HELIX TRANSCRIPTIONAL REGULATOR, RRF2 FAMILY"/>
    <property type="match status" value="1"/>
</dbReference>
<dbReference type="InterPro" id="IPR036390">
    <property type="entry name" value="WH_DNA-bd_sf"/>
</dbReference>
<keyword evidence="2" id="KW-1185">Reference proteome</keyword>
<sequence length="176" mass="19325">MVRAFFMAGGCHDYCCPQSGMNAAVQTIALTIGGMQISSRFTMAVHVMVAIDVYSSDHKVTSTFLAKSVNANPVIIRRLIQQLKNDDLITVTRGAGGAVLARDPQDITLLDIFDAVEAVDDAGLFNFHDNPGRSEPVGRHIHDVLDVRLDRVHAAMERELQSMTVADLAQHMRTFM</sequence>
<dbReference type="GO" id="GO:0003700">
    <property type="term" value="F:DNA-binding transcription factor activity"/>
    <property type="evidence" value="ECO:0007669"/>
    <property type="project" value="TreeGrafter"/>
</dbReference>